<accession>A0A844ZRA3</accession>
<dbReference type="EMBL" id="WTYX01000001">
    <property type="protein sequence ID" value="MXO90363.1"/>
    <property type="molecule type" value="Genomic_DNA"/>
</dbReference>
<dbReference type="RefSeq" id="WP_160603833.1">
    <property type="nucleotide sequence ID" value="NZ_WTYX01000001.1"/>
</dbReference>
<gene>
    <name evidence="2" type="ORF">GRI41_05990</name>
</gene>
<dbReference type="OrthoDB" id="7389193at2"/>
<dbReference type="Gene3D" id="3.40.50.1820">
    <property type="entry name" value="alpha/beta hydrolase"/>
    <property type="match status" value="1"/>
</dbReference>
<reference evidence="2 3" key="1">
    <citation type="submission" date="2019-12" db="EMBL/GenBank/DDBJ databases">
        <title>Genomic-based taxomic classification of the family Erythrobacteraceae.</title>
        <authorList>
            <person name="Xu L."/>
        </authorList>
    </citation>
    <scope>NUCLEOTIDE SEQUENCE [LARGE SCALE GENOMIC DNA]</scope>
    <source>
        <strain evidence="2 3">KCTC 52763</strain>
    </source>
</reference>
<dbReference type="SUPFAM" id="SSF53474">
    <property type="entry name" value="alpha/beta-Hydrolases"/>
    <property type="match status" value="1"/>
</dbReference>
<feature type="domain" description="AB hydrolase-1" evidence="1">
    <location>
        <begin position="68"/>
        <end position="119"/>
    </location>
</feature>
<sequence length="202" mass="21469">MQSGTVGHGEPVLVIPGLMSGDGSTSFLRRSLDAAGFVSSGLGGGYNARVTQESLAMVERQLDRVASASRQPVMVVGWSLGGLYARALAHRHPEKISLVVTLGTPFSGDRHANNAWRVYEFVNDHTVENPPFKEDLSIKPPVHTIAVWSPVDGVIAPECACGQSDESDEQVELPVTHLEMGSSRRAVGGIIDILARRSAGTG</sequence>
<proteinExistence type="predicted"/>
<protein>
    <submittedName>
        <fullName evidence="2">Alpha/beta fold hydrolase</fullName>
    </submittedName>
</protein>
<dbReference type="Pfam" id="PF00561">
    <property type="entry name" value="Abhydrolase_1"/>
    <property type="match status" value="1"/>
</dbReference>
<comment type="caution">
    <text evidence="2">The sequence shown here is derived from an EMBL/GenBank/DDBJ whole genome shotgun (WGS) entry which is preliminary data.</text>
</comment>
<keyword evidence="3" id="KW-1185">Reference proteome</keyword>
<dbReference type="AlphaFoldDB" id="A0A844ZRA3"/>
<evidence type="ECO:0000313" key="2">
    <source>
        <dbReference type="EMBL" id="MXO90363.1"/>
    </source>
</evidence>
<organism evidence="2 3">
    <name type="scientific">Pontixanthobacter aquaemixtae</name>
    <dbReference type="NCBI Taxonomy" id="1958940"/>
    <lineage>
        <taxon>Bacteria</taxon>
        <taxon>Pseudomonadati</taxon>
        <taxon>Pseudomonadota</taxon>
        <taxon>Alphaproteobacteria</taxon>
        <taxon>Sphingomonadales</taxon>
        <taxon>Erythrobacteraceae</taxon>
        <taxon>Pontixanthobacter</taxon>
    </lineage>
</organism>
<dbReference type="Proteomes" id="UP000442714">
    <property type="component" value="Unassembled WGS sequence"/>
</dbReference>
<evidence type="ECO:0000313" key="3">
    <source>
        <dbReference type="Proteomes" id="UP000442714"/>
    </source>
</evidence>
<dbReference type="GO" id="GO:0016787">
    <property type="term" value="F:hydrolase activity"/>
    <property type="evidence" value="ECO:0007669"/>
    <property type="project" value="UniProtKB-KW"/>
</dbReference>
<dbReference type="InterPro" id="IPR000073">
    <property type="entry name" value="AB_hydrolase_1"/>
</dbReference>
<dbReference type="InterPro" id="IPR029058">
    <property type="entry name" value="AB_hydrolase_fold"/>
</dbReference>
<keyword evidence="2" id="KW-0378">Hydrolase</keyword>
<name>A0A844ZRA3_9SPHN</name>
<evidence type="ECO:0000259" key="1">
    <source>
        <dbReference type="Pfam" id="PF00561"/>
    </source>
</evidence>